<keyword evidence="1" id="KW-1133">Transmembrane helix</keyword>
<evidence type="ECO:0008006" key="4">
    <source>
        <dbReference type="Google" id="ProtNLM"/>
    </source>
</evidence>
<keyword evidence="1" id="KW-0812">Transmembrane</keyword>
<dbReference type="EMBL" id="SJPV01000001">
    <property type="protein sequence ID" value="TWU42388.1"/>
    <property type="molecule type" value="Genomic_DNA"/>
</dbReference>
<organism evidence="2 3">
    <name type="scientific">Novipirellula artificiosorum</name>
    <dbReference type="NCBI Taxonomy" id="2528016"/>
    <lineage>
        <taxon>Bacteria</taxon>
        <taxon>Pseudomonadati</taxon>
        <taxon>Planctomycetota</taxon>
        <taxon>Planctomycetia</taxon>
        <taxon>Pirellulales</taxon>
        <taxon>Pirellulaceae</taxon>
        <taxon>Novipirellula</taxon>
    </lineage>
</organism>
<feature type="transmembrane region" description="Helical" evidence="1">
    <location>
        <begin position="12"/>
        <end position="33"/>
    </location>
</feature>
<evidence type="ECO:0000256" key="1">
    <source>
        <dbReference type="SAM" id="Phobius"/>
    </source>
</evidence>
<sequence>MNRSERAIVITMRLIAGCGLFAIPAIFFPYSWMNAIHEFMGLGVLPDVPIVSYLARSLSAFYAIVSTITLFISSDIRRYRSLVKLMAIIVIAMGCVLLGIDLIAGMPTSWTLSEGPPTIAIGLVVLWLQRNISAESHGDHSS</sequence>
<protein>
    <recommendedName>
        <fullName evidence="4">DoxX</fullName>
    </recommendedName>
</protein>
<gene>
    <name evidence="2" type="ORF">Poly41_06850</name>
</gene>
<keyword evidence="1" id="KW-0472">Membrane</keyword>
<dbReference type="OrthoDB" id="285245at2"/>
<dbReference type="AlphaFoldDB" id="A0A5C6E0F3"/>
<reference evidence="2 3" key="1">
    <citation type="submission" date="2019-02" db="EMBL/GenBank/DDBJ databases">
        <title>Deep-cultivation of Planctomycetes and their phenomic and genomic characterization uncovers novel biology.</title>
        <authorList>
            <person name="Wiegand S."/>
            <person name="Jogler M."/>
            <person name="Boedeker C."/>
            <person name="Pinto D."/>
            <person name="Vollmers J."/>
            <person name="Rivas-Marin E."/>
            <person name="Kohn T."/>
            <person name="Peeters S.H."/>
            <person name="Heuer A."/>
            <person name="Rast P."/>
            <person name="Oberbeckmann S."/>
            <person name="Bunk B."/>
            <person name="Jeske O."/>
            <person name="Meyerdierks A."/>
            <person name="Storesund J.E."/>
            <person name="Kallscheuer N."/>
            <person name="Luecker S."/>
            <person name="Lage O.M."/>
            <person name="Pohl T."/>
            <person name="Merkel B.J."/>
            <person name="Hornburger P."/>
            <person name="Mueller R.-W."/>
            <person name="Bruemmer F."/>
            <person name="Labrenz M."/>
            <person name="Spormann A.M."/>
            <person name="Op Den Camp H."/>
            <person name="Overmann J."/>
            <person name="Amann R."/>
            <person name="Jetten M.S.M."/>
            <person name="Mascher T."/>
            <person name="Medema M.H."/>
            <person name="Devos D.P."/>
            <person name="Kaster A.-K."/>
            <person name="Ovreas L."/>
            <person name="Rohde M."/>
            <person name="Galperin M.Y."/>
            <person name="Jogler C."/>
        </authorList>
    </citation>
    <scope>NUCLEOTIDE SEQUENCE [LARGE SCALE GENOMIC DNA]</scope>
    <source>
        <strain evidence="2 3">Poly41</strain>
    </source>
</reference>
<feature type="transmembrane region" description="Helical" evidence="1">
    <location>
        <begin position="53"/>
        <end position="73"/>
    </location>
</feature>
<accession>A0A5C6E0F3</accession>
<comment type="caution">
    <text evidence="2">The sequence shown here is derived from an EMBL/GenBank/DDBJ whole genome shotgun (WGS) entry which is preliminary data.</text>
</comment>
<evidence type="ECO:0000313" key="3">
    <source>
        <dbReference type="Proteomes" id="UP000319143"/>
    </source>
</evidence>
<keyword evidence="3" id="KW-1185">Reference proteome</keyword>
<feature type="transmembrane region" description="Helical" evidence="1">
    <location>
        <begin position="85"/>
        <end position="104"/>
    </location>
</feature>
<dbReference type="RefSeq" id="WP_146524464.1">
    <property type="nucleotide sequence ID" value="NZ_SJPV01000001.1"/>
</dbReference>
<dbReference type="Proteomes" id="UP000319143">
    <property type="component" value="Unassembled WGS sequence"/>
</dbReference>
<evidence type="ECO:0000313" key="2">
    <source>
        <dbReference type="EMBL" id="TWU42388.1"/>
    </source>
</evidence>
<proteinExistence type="predicted"/>
<name>A0A5C6E0F3_9BACT</name>